<organism evidence="1 2">
    <name type="scientific">Sphaerisporangium melleum</name>
    <dbReference type="NCBI Taxonomy" id="321316"/>
    <lineage>
        <taxon>Bacteria</taxon>
        <taxon>Bacillati</taxon>
        <taxon>Actinomycetota</taxon>
        <taxon>Actinomycetes</taxon>
        <taxon>Streptosporangiales</taxon>
        <taxon>Streptosporangiaceae</taxon>
        <taxon>Sphaerisporangium</taxon>
    </lineage>
</organism>
<evidence type="ECO:0000313" key="1">
    <source>
        <dbReference type="EMBL" id="GGK62043.1"/>
    </source>
</evidence>
<accession>A0A917QPF2</accession>
<sequence>MGAEITPEDVVADLFLAEGTVYDDNGTGMLHEIKAAGSVMEIAITPCDDEGMASDEPVHFRAVVVEGDQAPIVLQEPAELGMSWPDGGDLLALTGEGIVFYPRGVDKWAMDPDEALEYAAQLAAMAYARKAAEAGEVR</sequence>
<proteinExistence type="predicted"/>
<reference evidence="1" key="2">
    <citation type="submission" date="2020-09" db="EMBL/GenBank/DDBJ databases">
        <authorList>
            <person name="Sun Q."/>
            <person name="Ohkuma M."/>
        </authorList>
    </citation>
    <scope>NUCLEOTIDE SEQUENCE</scope>
    <source>
        <strain evidence="1">JCM 13064</strain>
    </source>
</reference>
<dbReference type="Proteomes" id="UP000645217">
    <property type="component" value="Unassembled WGS sequence"/>
</dbReference>
<keyword evidence="2" id="KW-1185">Reference proteome</keyword>
<dbReference type="EMBL" id="BMNT01000001">
    <property type="protein sequence ID" value="GGK62043.1"/>
    <property type="molecule type" value="Genomic_DNA"/>
</dbReference>
<name>A0A917QPF2_9ACTN</name>
<dbReference type="RefSeq" id="WP_189160950.1">
    <property type="nucleotide sequence ID" value="NZ_BMNT01000001.1"/>
</dbReference>
<protein>
    <submittedName>
        <fullName evidence="1">Uncharacterized protein</fullName>
    </submittedName>
</protein>
<reference evidence="1" key="1">
    <citation type="journal article" date="2014" name="Int. J. Syst. Evol. Microbiol.">
        <title>Complete genome sequence of Corynebacterium casei LMG S-19264T (=DSM 44701T), isolated from a smear-ripened cheese.</title>
        <authorList>
            <consortium name="US DOE Joint Genome Institute (JGI-PGF)"/>
            <person name="Walter F."/>
            <person name="Albersmeier A."/>
            <person name="Kalinowski J."/>
            <person name="Ruckert C."/>
        </authorList>
    </citation>
    <scope>NUCLEOTIDE SEQUENCE</scope>
    <source>
        <strain evidence="1">JCM 13064</strain>
    </source>
</reference>
<evidence type="ECO:0000313" key="2">
    <source>
        <dbReference type="Proteomes" id="UP000645217"/>
    </source>
</evidence>
<comment type="caution">
    <text evidence="1">The sequence shown here is derived from an EMBL/GenBank/DDBJ whole genome shotgun (WGS) entry which is preliminary data.</text>
</comment>
<gene>
    <name evidence="1" type="ORF">GCM10007964_01530</name>
</gene>
<dbReference type="AlphaFoldDB" id="A0A917QPF2"/>